<evidence type="ECO:0000256" key="4">
    <source>
        <dbReference type="ARBA" id="ARBA00023004"/>
    </source>
</evidence>
<keyword evidence="3 8" id="KW-0223">Dioxygenase</keyword>
<dbReference type="AlphaFoldDB" id="B7SNW2"/>
<comment type="cofactor">
    <cofactor evidence="5">
        <name>Fe(2+)</name>
        <dbReference type="ChEBI" id="CHEBI:29033"/>
    </cofactor>
    <text evidence="5">Binds 1 Fe(2+) ion per subunit.</text>
</comment>
<evidence type="ECO:0000256" key="2">
    <source>
        <dbReference type="ARBA" id="ARBA00022723"/>
    </source>
</evidence>
<dbReference type="Pfam" id="PF03055">
    <property type="entry name" value="RPE65"/>
    <property type="match status" value="1"/>
</dbReference>
<dbReference type="EMBL" id="EU523662">
    <property type="protein sequence ID" value="ACD62476.1"/>
    <property type="molecule type" value="mRNA"/>
</dbReference>
<keyword evidence="7" id="KW-0472">Membrane</keyword>
<keyword evidence="4 5" id="KW-0408">Iron</keyword>
<name>B7SNW2_CROSA</name>
<evidence type="ECO:0000256" key="3">
    <source>
        <dbReference type="ARBA" id="ARBA00022964"/>
    </source>
</evidence>
<feature type="binding site" evidence="5">
    <location>
        <position position="567"/>
    </location>
    <ligand>
        <name>Fe cation</name>
        <dbReference type="ChEBI" id="CHEBI:24875"/>
        <note>catalytic</note>
    </ligand>
</feature>
<sequence>MDYRLSSSSLFHFPSPGNRIFLKQSQVLAFQNQPSHQDHPTTKKKSISINKGGSISRNRSLAAVFCDALDDLITRHSFDPDALHPSVDPHRVLRGNFAPVSELPPTPCRVVRGTIPSALAGGAYIRNGPNPNPQYLPSGAHHLFEGDGMLHSLLLPSSEGGRAAIFSSRFVETYKYLVTAKSRQAIFLSVFSGLCGFTGIARALVFFFRFLTMQVDPTKGIGLANTSLQFSNGRLHALCEYDLPYVVRLSPEDGDISTVGRIENNVSTKSTTAHPKTDPVTGETFSFSYGPIQPYVTYSRYDCDGKKSGPDVPIFSFKEPSFVHDFAITEHYAVFPDIQIVMKPAEIVRGRRMIGPDLEKVPRLGLLPRYATSDSEMRWFDVPGFNMVHVVNAWEEEGGEVVVIVAPNVSPIENAIDRFDLLHVSVEMARIELKSGSVSRTLLSAENLDFGLIHRGYSGRKSRYAYLGVGDPMPKIRGVVKVDFELAGRGECVVARREFGVGCFGGEPFFVPASEGSGGEEDDGYVVSYLHDEGKGESSFVVMDARSPELEVVAEVVLPRRVPYGFHGLIVTEAELLSQQ</sequence>
<accession>B7SNW2</accession>
<dbReference type="SMR" id="B7SNW2"/>
<feature type="transmembrane region" description="Helical" evidence="7">
    <location>
        <begin position="185"/>
        <end position="208"/>
    </location>
</feature>
<gene>
    <name evidence="8" type="primary">CCD4a</name>
</gene>
<evidence type="ECO:0000313" key="8">
    <source>
        <dbReference type="EMBL" id="ACD62476.1"/>
    </source>
</evidence>
<dbReference type="EC" id="1.14.99.36" evidence="8"/>
<keyword evidence="7" id="KW-0812">Transmembrane</keyword>
<evidence type="ECO:0000256" key="5">
    <source>
        <dbReference type="PIRSR" id="PIRSR604294-1"/>
    </source>
</evidence>
<feature type="binding site" evidence="5">
    <location>
        <position position="324"/>
    </location>
    <ligand>
        <name>Fe cation</name>
        <dbReference type="ChEBI" id="CHEBI:24875"/>
        <note>catalytic</note>
    </ligand>
</feature>
<evidence type="ECO:0000256" key="6">
    <source>
        <dbReference type="SAM" id="MobiDB-lite"/>
    </source>
</evidence>
<dbReference type="GO" id="GO:0016121">
    <property type="term" value="P:carotene catabolic process"/>
    <property type="evidence" value="ECO:0007669"/>
    <property type="project" value="TreeGrafter"/>
</dbReference>
<comment type="similarity">
    <text evidence="1">Belongs to the carotenoid oxygenase family.</text>
</comment>
<dbReference type="GO" id="GO:0009570">
    <property type="term" value="C:chloroplast stroma"/>
    <property type="evidence" value="ECO:0007669"/>
    <property type="project" value="TreeGrafter"/>
</dbReference>
<organism evidence="8">
    <name type="scientific">Crocus sativus</name>
    <name type="common">Saffron</name>
    <dbReference type="NCBI Taxonomy" id="82528"/>
    <lineage>
        <taxon>Eukaryota</taxon>
        <taxon>Viridiplantae</taxon>
        <taxon>Streptophyta</taxon>
        <taxon>Embryophyta</taxon>
        <taxon>Tracheophyta</taxon>
        <taxon>Spermatophyta</taxon>
        <taxon>Magnoliopsida</taxon>
        <taxon>Liliopsida</taxon>
        <taxon>Asparagales</taxon>
        <taxon>Iridaceae</taxon>
        <taxon>Crocoideae</taxon>
        <taxon>Croceae</taxon>
        <taxon>Crocus</taxon>
    </lineage>
</organism>
<feature type="binding site" evidence="5">
    <location>
        <position position="274"/>
    </location>
    <ligand>
        <name>Fe cation</name>
        <dbReference type="ChEBI" id="CHEBI:24875"/>
        <note>catalytic</note>
    </ligand>
</feature>
<dbReference type="GO" id="GO:0010436">
    <property type="term" value="F:carotenoid dioxygenase activity"/>
    <property type="evidence" value="ECO:0007669"/>
    <property type="project" value="TreeGrafter"/>
</dbReference>
<feature type="binding site" evidence="5">
    <location>
        <position position="389"/>
    </location>
    <ligand>
        <name>Fe cation</name>
        <dbReference type="ChEBI" id="CHEBI:24875"/>
        <note>catalytic</note>
    </ligand>
</feature>
<keyword evidence="2 5" id="KW-0479">Metal-binding</keyword>
<keyword evidence="7" id="KW-1133">Transmembrane helix</keyword>
<proteinExistence type="evidence at transcript level"/>
<keyword evidence="8" id="KW-0560">Oxidoreductase</keyword>
<evidence type="ECO:0000256" key="7">
    <source>
        <dbReference type="SAM" id="Phobius"/>
    </source>
</evidence>
<protein>
    <submittedName>
        <fullName evidence="8">Chromoplast carotenoid cleavage dioxygenase 4a</fullName>
        <ecNumber evidence="8">1.14.99.36</ecNumber>
    </submittedName>
</protein>
<dbReference type="PANTHER" id="PTHR10543:SF46">
    <property type="entry name" value="CAROTENOID CLEAVAGE DIOXYGENASE 4, CHLOROPLASTIC-RELATED"/>
    <property type="match status" value="1"/>
</dbReference>
<reference evidence="8" key="1">
    <citation type="submission" date="2008-02" db="EMBL/GenBank/DDBJ databases">
        <title>Evolution of aroma volatiles during the stigma development and expression changes in CCD1 and CCD4 gene families in Crocus sativus L.</title>
        <authorList>
            <person name="Gomez-Gomez L."/>
        </authorList>
    </citation>
    <scope>NUCLEOTIDE SEQUENCE</scope>
</reference>
<feature type="region of interest" description="Disordered" evidence="6">
    <location>
        <begin position="32"/>
        <end position="51"/>
    </location>
</feature>
<dbReference type="PANTHER" id="PTHR10543">
    <property type="entry name" value="BETA-CAROTENE DIOXYGENASE"/>
    <property type="match status" value="1"/>
</dbReference>
<dbReference type="GO" id="GO:0046872">
    <property type="term" value="F:metal ion binding"/>
    <property type="evidence" value="ECO:0007669"/>
    <property type="project" value="UniProtKB-KW"/>
</dbReference>
<dbReference type="InterPro" id="IPR004294">
    <property type="entry name" value="Carotenoid_Oase"/>
</dbReference>
<evidence type="ECO:0000256" key="1">
    <source>
        <dbReference type="ARBA" id="ARBA00006787"/>
    </source>
</evidence>